<evidence type="ECO:0000256" key="6">
    <source>
        <dbReference type="SAM" id="MobiDB-lite"/>
    </source>
</evidence>
<dbReference type="Pfam" id="PF03198">
    <property type="entry name" value="Glyco_hydro_72"/>
    <property type="match status" value="1"/>
</dbReference>
<dbReference type="InterPro" id="IPR004886">
    <property type="entry name" value="Glucanosyltransferase"/>
</dbReference>
<feature type="signal peptide" evidence="5">
    <location>
        <begin position="1"/>
        <end position="19"/>
    </location>
</feature>
<dbReference type="GO" id="GO:0016787">
    <property type="term" value="F:hydrolase activity"/>
    <property type="evidence" value="ECO:0007669"/>
    <property type="project" value="UniProtKB-KW"/>
</dbReference>
<comment type="similarity">
    <text evidence="2 5">Belongs to the glycosyl hydrolase 72 family.</text>
</comment>
<evidence type="ECO:0000256" key="1">
    <source>
        <dbReference type="ARBA" id="ARBA00004609"/>
    </source>
</evidence>
<evidence type="ECO:0000256" key="5">
    <source>
        <dbReference type="RuleBase" id="RU361209"/>
    </source>
</evidence>
<dbReference type="GeneID" id="54286859"/>
<keyword evidence="5" id="KW-0449">Lipoprotein</keyword>
<feature type="chain" id="PRO_5025707843" description="1,3-beta-glucanosyltransferase" evidence="5">
    <location>
        <begin position="20"/>
        <end position="619"/>
    </location>
</feature>
<dbReference type="GO" id="GO:0098552">
    <property type="term" value="C:side of membrane"/>
    <property type="evidence" value="ECO:0007669"/>
    <property type="project" value="UniProtKB-KW"/>
</dbReference>
<feature type="transmembrane region" description="Helical" evidence="7">
    <location>
        <begin position="488"/>
        <end position="510"/>
    </location>
</feature>
<keyword evidence="8" id="KW-0378">Hydrolase</keyword>
<dbReference type="Proteomes" id="UP000799778">
    <property type="component" value="Unassembled WGS sequence"/>
</dbReference>
<dbReference type="RefSeq" id="XP_033377799.1">
    <property type="nucleotide sequence ID" value="XM_033529462.1"/>
</dbReference>
<comment type="subcellular location">
    <subcellularLocation>
        <location evidence="1 5">Cell membrane</location>
        <topology evidence="1 5">Lipid-anchor</topology>
        <topology evidence="1 5">GPI-anchor</topology>
    </subcellularLocation>
</comment>
<keyword evidence="5 7" id="KW-0472">Membrane</keyword>
<dbReference type="GO" id="GO:0071970">
    <property type="term" value="P:fungal-type cell wall (1-&gt;3)-beta-D-glucan biosynthetic process"/>
    <property type="evidence" value="ECO:0007669"/>
    <property type="project" value="TreeGrafter"/>
</dbReference>
<dbReference type="AlphaFoldDB" id="A0A6A5X973"/>
<keyword evidence="5" id="KW-0336">GPI-anchor</keyword>
<keyword evidence="7" id="KW-0812">Transmembrane</keyword>
<dbReference type="EC" id="2.4.1.-" evidence="5"/>
<evidence type="ECO:0000256" key="3">
    <source>
        <dbReference type="ARBA" id="ARBA00022729"/>
    </source>
</evidence>
<dbReference type="PANTHER" id="PTHR31468:SF4">
    <property type="entry name" value="1,3-BETA-GLUCANOSYLTRANSFERASE GAS3-RELATED"/>
    <property type="match status" value="1"/>
</dbReference>
<protein>
    <recommendedName>
        <fullName evidence="5">1,3-beta-glucanosyltransferase</fullName>
        <ecNumber evidence="5">2.4.1.-</ecNumber>
    </recommendedName>
</protein>
<reference evidence="8" key="1">
    <citation type="journal article" date="2020" name="Stud. Mycol.">
        <title>101 Dothideomycetes genomes: a test case for predicting lifestyles and emergence of pathogens.</title>
        <authorList>
            <person name="Haridas S."/>
            <person name="Albert R."/>
            <person name="Binder M."/>
            <person name="Bloem J."/>
            <person name="Labutti K."/>
            <person name="Salamov A."/>
            <person name="Andreopoulos B."/>
            <person name="Baker S."/>
            <person name="Barry K."/>
            <person name="Bills G."/>
            <person name="Bluhm B."/>
            <person name="Cannon C."/>
            <person name="Castanera R."/>
            <person name="Culley D."/>
            <person name="Daum C."/>
            <person name="Ezra D."/>
            <person name="Gonzalez J."/>
            <person name="Henrissat B."/>
            <person name="Kuo A."/>
            <person name="Liang C."/>
            <person name="Lipzen A."/>
            <person name="Lutzoni F."/>
            <person name="Magnuson J."/>
            <person name="Mondo S."/>
            <person name="Nolan M."/>
            <person name="Ohm R."/>
            <person name="Pangilinan J."/>
            <person name="Park H.-J."/>
            <person name="Ramirez L."/>
            <person name="Alfaro M."/>
            <person name="Sun H."/>
            <person name="Tritt A."/>
            <person name="Yoshinaga Y."/>
            <person name="Zwiers L.-H."/>
            <person name="Turgeon B."/>
            <person name="Goodwin S."/>
            <person name="Spatafora J."/>
            <person name="Crous P."/>
            <person name="Grigoriev I."/>
        </authorList>
    </citation>
    <scope>NUCLEOTIDE SEQUENCE</scope>
    <source>
        <strain evidence="8">CBS 175.79</strain>
    </source>
</reference>
<keyword evidence="5" id="KW-0808">Transferase</keyword>
<dbReference type="GO" id="GO:0042124">
    <property type="term" value="F:1,3-beta-glucanosyltransferase activity"/>
    <property type="evidence" value="ECO:0007669"/>
    <property type="project" value="TreeGrafter"/>
</dbReference>
<keyword evidence="7" id="KW-1133">Transmembrane helix</keyword>
<feature type="region of interest" description="Disordered" evidence="6">
    <location>
        <begin position="448"/>
        <end position="482"/>
    </location>
</feature>
<evidence type="ECO:0000256" key="4">
    <source>
        <dbReference type="ARBA" id="ARBA00023180"/>
    </source>
</evidence>
<feature type="compositionally biased region" description="Polar residues" evidence="6">
    <location>
        <begin position="530"/>
        <end position="541"/>
    </location>
</feature>
<comment type="function">
    <text evidence="5">Splits internally a 1,3-beta-glucan molecule and transfers the newly generated reducing end (the donor) to the non-reducing end of another 1,3-beta-glucan molecule (the acceptor) forming a 1,3-beta linkage, resulting in the elongation of 1,3-beta-glucan chains in the cell wall.</text>
</comment>
<keyword evidence="3 5" id="KW-0732">Signal</keyword>
<feature type="compositionally biased region" description="Polar residues" evidence="6">
    <location>
        <begin position="453"/>
        <end position="463"/>
    </location>
</feature>
<dbReference type="PANTHER" id="PTHR31468">
    <property type="entry name" value="1,3-BETA-GLUCANOSYLTRANSFERASE GAS1"/>
    <property type="match status" value="1"/>
</dbReference>
<dbReference type="EMBL" id="ML978078">
    <property type="protein sequence ID" value="KAF2009460.1"/>
    <property type="molecule type" value="Genomic_DNA"/>
</dbReference>
<gene>
    <name evidence="8" type="ORF">BU24DRAFT_428364</name>
</gene>
<organism evidence="8 9">
    <name type="scientific">Aaosphaeria arxii CBS 175.79</name>
    <dbReference type="NCBI Taxonomy" id="1450172"/>
    <lineage>
        <taxon>Eukaryota</taxon>
        <taxon>Fungi</taxon>
        <taxon>Dikarya</taxon>
        <taxon>Ascomycota</taxon>
        <taxon>Pezizomycotina</taxon>
        <taxon>Dothideomycetes</taxon>
        <taxon>Pleosporomycetidae</taxon>
        <taxon>Pleosporales</taxon>
        <taxon>Pleosporales incertae sedis</taxon>
        <taxon>Aaosphaeria</taxon>
    </lineage>
</organism>
<evidence type="ECO:0000313" key="8">
    <source>
        <dbReference type="EMBL" id="KAF2009460.1"/>
    </source>
</evidence>
<dbReference type="GO" id="GO:0005886">
    <property type="term" value="C:plasma membrane"/>
    <property type="evidence" value="ECO:0007669"/>
    <property type="project" value="UniProtKB-SubCell"/>
</dbReference>
<proteinExistence type="inferred from homology"/>
<name>A0A6A5X973_9PLEO</name>
<dbReference type="SUPFAM" id="SSF51445">
    <property type="entry name" value="(Trans)glycosidases"/>
    <property type="match status" value="1"/>
</dbReference>
<keyword evidence="4" id="KW-0325">Glycoprotein</keyword>
<keyword evidence="9" id="KW-1185">Reference proteome</keyword>
<dbReference type="InterPro" id="IPR017853">
    <property type="entry name" value="GH"/>
</dbReference>
<dbReference type="OrthoDB" id="5372413at2759"/>
<sequence length="619" mass="67415">MRGFLATLLLAAGVPLCSALSPLSVRGASLVNKDVRPIQINGLWYFTSNSTTDVYAMDSLRNEEDCRRDAALMSRLGINTIGVTDLNPEVDHDMCFSIFNSVGIYVVVMLRSMFLLSGEPDLNYEYKEENMRKSLEIIDAIKDYENLLGIEIGSFPYPRNFRQNPGIYADAQKMVRSLVRDTKQYVALHATRKIPVGISFSAAYGDYLAISHMQYATCNIANEEDNMSSVDFFSFVSIDFANKNATGYREDQFTQLRRNIGKANITVPIYLGQYGLVNENQTVTNETLQETPYLYDYNNLMLQPAGPLSGGVRWEWTNVKYSDPTANWGLVNTDPDGNVLLTERFDILQAYFDSQNTDGWTGMNFVVPEGAPRPECKGDMFVNTTITDSLGSEATYTAATDWELPTAPPHISSMISNGVNGTRGQMVDVVVTTLVHTIRDSKGEIITNVELKPSSSQSRTTTARGAGNTSPPPPSNSGSNGLSTGAKAGIGVGVSVGVLAIAGALLFFLWRRKQKKKSSVTPTDGEKNDPTINGSDPNNTYAYKRVSELPSEGTAATSELPGSVGNRTSELPAPLATNGEQPVPIARNEGQPAELPTVEAMPAMDSSFLNRPAGSPRAN</sequence>
<evidence type="ECO:0000256" key="7">
    <source>
        <dbReference type="SAM" id="Phobius"/>
    </source>
</evidence>
<accession>A0A6A5X973</accession>
<evidence type="ECO:0000313" key="9">
    <source>
        <dbReference type="Proteomes" id="UP000799778"/>
    </source>
</evidence>
<dbReference type="Gene3D" id="3.20.20.80">
    <property type="entry name" value="Glycosidases"/>
    <property type="match status" value="1"/>
</dbReference>
<feature type="region of interest" description="Disordered" evidence="6">
    <location>
        <begin position="600"/>
        <end position="619"/>
    </location>
</feature>
<evidence type="ECO:0000256" key="2">
    <source>
        <dbReference type="ARBA" id="ARBA00007528"/>
    </source>
</evidence>
<feature type="region of interest" description="Disordered" evidence="6">
    <location>
        <begin position="516"/>
        <end position="594"/>
    </location>
</feature>
<dbReference type="GO" id="GO:0031505">
    <property type="term" value="P:fungal-type cell wall organization"/>
    <property type="evidence" value="ECO:0007669"/>
    <property type="project" value="TreeGrafter"/>
</dbReference>